<evidence type="ECO:0008006" key="3">
    <source>
        <dbReference type="Google" id="ProtNLM"/>
    </source>
</evidence>
<evidence type="ECO:0000313" key="1">
    <source>
        <dbReference type="EMBL" id="RHZ63686.1"/>
    </source>
</evidence>
<dbReference type="GO" id="GO:0003676">
    <property type="term" value="F:nucleic acid binding"/>
    <property type="evidence" value="ECO:0007669"/>
    <property type="project" value="InterPro"/>
</dbReference>
<dbReference type="AlphaFoldDB" id="A0A397HQ17"/>
<dbReference type="GO" id="GO:0008270">
    <property type="term" value="F:zinc ion binding"/>
    <property type="evidence" value="ECO:0007669"/>
    <property type="project" value="InterPro"/>
</dbReference>
<dbReference type="OrthoDB" id="2432002at2759"/>
<name>A0A397HQ17_9GLOM</name>
<accession>A0A397HQ17</accession>
<dbReference type="STRING" id="1348612.A0A397HQ17"/>
<protein>
    <recommendedName>
        <fullName evidence="3">CCHC-type domain-containing protein</fullName>
    </recommendedName>
</protein>
<dbReference type="SUPFAM" id="SSF57756">
    <property type="entry name" value="Retrovirus zinc finger-like domains"/>
    <property type="match status" value="1"/>
</dbReference>
<evidence type="ECO:0000313" key="2">
    <source>
        <dbReference type="Proteomes" id="UP000266861"/>
    </source>
</evidence>
<keyword evidence="2" id="KW-1185">Reference proteome</keyword>
<dbReference type="EMBL" id="PQFF01000300">
    <property type="protein sequence ID" value="RHZ63686.1"/>
    <property type="molecule type" value="Genomic_DNA"/>
</dbReference>
<dbReference type="Proteomes" id="UP000266861">
    <property type="component" value="Unassembled WGS sequence"/>
</dbReference>
<gene>
    <name evidence="1" type="ORF">Glove_328g60</name>
</gene>
<reference evidence="1 2" key="1">
    <citation type="submission" date="2018-08" db="EMBL/GenBank/DDBJ databases">
        <title>Genome and evolution of the arbuscular mycorrhizal fungus Diversispora epigaea (formerly Glomus versiforme) and its bacterial endosymbionts.</title>
        <authorList>
            <person name="Sun X."/>
            <person name="Fei Z."/>
            <person name="Harrison M."/>
        </authorList>
    </citation>
    <scope>NUCLEOTIDE SEQUENCE [LARGE SCALE GENOMIC DNA]</scope>
    <source>
        <strain evidence="1 2">IT104</strain>
    </source>
</reference>
<comment type="caution">
    <text evidence="1">The sequence shown here is derived from an EMBL/GenBank/DDBJ whole genome shotgun (WGS) entry which is preliminary data.</text>
</comment>
<sequence>MTSQEMIRIPQTQNQPFYAQIVTKISTFALKKVHEQFLKVSKTTPKDLLQSCSRTFKSSMECQLYQERPSETENPLQQRWKEYNQQFNHLSEHKKAEVLNKMSNLFQESTVVVQNLQVQQTREHPVEAKNYAQSSTKRDPSTFELVEQGKRRKCGLCHEIGHNSRTCPNAKNIK</sequence>
<dbReference type="InterPro" id="IPR036875">
    <property type="entry name" value="Znf_CCHC_sf"/>
</dbReference>
<organism evidence="1 2">
    <name type="scientific">Diversispora epigaea</name>
    <dbReference type="NCBI Taxonomy" id="1348612"/>
    <lineage>
        <taxon>Eukaryota</taxon>
        <taxon>Fungi</taxon>
        <taxon>Fungi incertae sedis</taxon>
        <taxon>Mucoromycota</taxon>
        <taxon>Glomeromycotina</taxon>
        <taxon>Glomeromycetes</taxon>
        <taxon>Diversisporales</taxon>
        <taxon>Diversisporaceae</taxon>
        <taxon>Diversispora</taxon>
    </lineage>
</organism>
<proteinExistence type="predicted"/>